<sequence>MGKYHCGKLSFSMVKSMVEKKWKLKRVMEMMLDGDFFYFDFSEFEDREAILDDGAFHMLGKLFIISLWSRDIEDNRGQISKIPLWVNLYRVLKYIWNSDGLSFIVNMVGKPLFIWIKILKARNFFPTQESA</sequence>
<evidence type="ECO:0000313" key="3">
    <source>
        <dbReference type="Proteomes" id="UP000554482"/>
    </source>
</evidence>
<dbReference type="Proteomes" id="UP000554482">
    <property type="component" value="Unassembled WGS sequence"/>
</dbReference>
<dbReference type="PANTHER" id="PTHR31286">
    <property type="entry name" value="GLYCINE-RICH CELL WALL STRUCTURAL PROTEIN 1.8-LIKE"/>
    <property type="match status" value="1"/>
</dbReference>
<accession>A0A7J6V901</accession>
<dbReference type="EMBL" id="JABWDY010037067">
    <property type="protein sequence ID" value="KAF5180690.1"/>
    <property type="molecule type" value="Genomic_DNA"/>
</dbReference>
<dbReference type="AlphaFoldDB" id="A0A7J6V901"/>
<protein>
    <recommendedName>
        <fullName evidence="1">DUF4283 domain-containing protein</fullName>
    </recommendedName>
</protein>
<gene>
    <name evidence="2" type="ORF">FRX31_029722</name>
</gene>
<evidence type="ECO:0000259" key="1">
    <source>
        <dbReference type="Pfam" id="PF14111"/>
    </source>
</evidence>
<name>A0A7J6V901_THATH</name>
<proteinExistence type="predicted"/>
<keyword evidence="3" id="KW-1185">Reference proteome</keyword>
<dbReference type="InterPro" id="IPR040256">
    <property type="entry name" value="At4g02000-like"/>
</dbReference>
<feature type="domain" description="DUF4283" evidence="1">
    <location>
        <begin position="2"/>
        <end position="71"/>
    </location>
</feature>
<dbReference type="Pfam" id="PF14111">
    <property type="entry name" value="DUF4283"/>
    <property type="match status" value="1"/>
</dbReference>
<reference evidence="2 3" key="1">
    <citation type="submission" date="2020-06" db="EMBL/GenBank/DDBJ databases">
        <title>Transcriptomic and genomic resources for Thalictrum thalictroides and T. hernandezii: Facilitating candidate gene discovery in an emerging model plant lineage.</title>
        <authorList>
            <person name="Arias T."/>
            <person name="Riano-Pachon D.M."/>
            <person name="Di Stilio V.S."/>
        </authorList>
    </citation>
    <scope>NUCLEOTIDE SEQUENCE [LARGE SCALE GENOMIC DNA]</scope>
    <source>
        <strain evidence="3">cv. WT478/WT964</strain>
        <tissue evidence="2">Leaves</tissue>
    </source>
</reference>
<comment type="caution">
    <text evidence="2">The sequence shown here is derived from an EMBL/GenBank/DDBJ whole genome shotgun (WGS) entry which is preliminary data.</text>
</comment>
<evidence type="ECO:0000313" key="2">
    <source>
        <dbReference type="EMBL" id="KAF5180690.1"/>
    </source>
</evidence>
<dbReference type="PANTHER" id="PTHR31286:SF180">
    <property type="entry name" value="OS10G0362600 PROTEIN"/>
    <property type="match status" value="1"/>
</dbReference>
<dbReference type="InterPro" id="IPR025558">
    <property type="entry name" value="DUF4283"/>
</dbReference>
<organism evidence="2 3">
    <name type="scientific">Thalictrum thalictroides</name>
    <name type="common">Rue-anemone</name>
    <name type="synonym">Anemone thalictroides</name>
    <dbReference type="NCBI Taxonomy" id="46969"/>
    <lineage>
        <taxon>Eukaryota</taxon>
        <taxon>Viridiplantae</taxon>
        <taxon>Streptophyta</taxon>
        <taxon>Embryophyta</taxon>
        <taxon>Tracheophyta</taxon>
        <taxon>Spermatophyta</taxon>
        <taxon>Magnoliopsida</taxon>
        <taxon>Ranunculales</taxon>
        <taxon>Ranunculaceae</taxon>
        <taxon>Thalictroideae</taxon>
        <taxon>Thalictrum</taxon>
    </lineage>
</organism>